<evidence type="ECO:0000313" key="2">
    <source>
        <dbReference type="Proteomes" id="UP000539985"/>
    </source>
</evidence>
<sequence>MPSPSPSVLDQLQENQPVLEAAVIDLTLLVEATGPEGADAKVSGALETIGKNAAHIKKGLERLKAPDTDAGLSS</sequence>
<evidence type="ECO:0000313" key="1">
    <source>
        <dbReference type="EMBL" id="NWB94840.1"/>
    </source>
</evidence>
<reference evidence="1 2" key="1">
    <citation type="submission" date="2020-04" db="EMBL/GenBank/DDBJ databases">
        <title>Molecular characterization of pseudomonads from Agaricus bisporus reveal novel blotch 2 pathogens in Western Europe.</title>
        <authorList>
            <person name="Taparia T."/>
            <person name="Krijger M."/>
            <person name="Haynes E."/>
            <person name="Elpinstone J.G."/>
            <person name="Noble R."/>
            <person name="Van Der Wolf J."/>
        </authorList>
    </citation>
    <scope>NUCLEOTIDE SEQUENCE [LARGE SCALE GENOMIC DNA]</scope>
    <source>
        <strain evidence="1 2">H7001</strain>
    </source>
</reference>
<proteinExistence type="predicted"/>
<dbReference type="AlphaFoldDB" id="A0A7Y7X857"/>
<organism evidence="1 2">
    <name type="scientific">Pseudomonas gingeri</name>
    <dbReference type="NCBI Taxonomy" id="117681"/>
    <lineage>
        <taxon>Bacteria</taxon>
        <taxon>Pseudomonadati</taxon>
        <taxon>Pseudomonadota</taxon>
        <taxon>Gammaproteobacteria</taxon>
        <taxon>Pseudomonadales</taxon>
        <taxon>Pseudomonadaceae</taxon>
        <taxon>Pseudomonas</taxon>
    </lineage>
</organism>
<dbReference type="Proteomes" id="UP000539985">
    <property type="component" value="Unassembled WGS sequence"/>
</dbReference>
<protein>
    <submittedName>
        <fullName evidence="1">Uncharacterized protein</fullName>
    </submittedName>
</protein>
<comment type="caution">
    <text evidence="1">The sequence shown here is derived from an EMBL/GenBank/DDBJ whole genome shotgun (WGS) entry which is preliminary data.</text>
</comment>
<name>A0A7Y7X857_9PSED</name>
<dbReference type="EMBL" id="JACAQB010000003">
    <property type="protein sequence ID" value="NWB94840.1"/>
    <property type="molecule type" value="Genomic_DNA"/>
</dbReference>
<gene>
    <name evidence="1" type="ORF">HX882_02920</name>
</gene>
<accession>A0A7Y7X857</accession>